<dbReference type="PANTHER" id="PTHR43591:SF24">
    <property type="entry name" value="2-METHOXY-6-POLYPRENYL-1,4-BENZOQUINOL METHYLASE, MITOCHONDRIAL"/>
    <property type="match status" value="1"/>
</dbReference>
<feature type="domain" description="Methyltransferase" evidence="1">
    <location>
        <begin position="65"/>
        <end position="159"/>
    </location>
</feature>
<dbReference type="Proteomes" id="UP000605846">
    <property type="component" value="Unassembled WGS sequence"/>
</dbReference>
<evidence type="ECO:0000313" key="3">
    <source>
        <dbReference type="Proteomes" id="UP000605846"/>
    </source>
</evidence>
<dbReference type="Gene3D" id="3.40.50.150">
    <property type="entry name" value="Vaccinia Virus protein VP39"/>
    <property type="match status" value="1"/>
</dbReference>
<dbReference type="InterPro" id="IPR029063">
    <property type="entry name" value="SAM-dependent_MTases_sf"/>
</dbReference>
<dbReference type="PANTHER" id="PTHR43591">
    <property type="entry name" value="METHYLTRANSFERASE"/>
    <property type="match status" value="1"/>
</dbReference>
<keyword evidence="3" id="KW-1185">Reference proteome</keyword>
<dbReference type="CDD" id="cd02440">
    <property type="entry name" value="AdoMet_MTases"/>
    <property type="match status" value="1"/>
</dbReference>
<protein>
    <recommendedName>
        <fullName evidence="1">Methyltransferase domain-containing protein</fullName>
    </recommendedName>
</protein>
<dbReference type="OrthoDB" id="2013972at2759"/>
<dbReference type="GO" id="GO:0008168">
    <property type="term" value="F:methyltransferase activity"/>
    <property type="evidence" value="ECO:0007669"/>
    <property type="project" value="TreeGrafter"/>
</dbReference>
<comment type="caution">
    <text evidence="2">The sequence shown here is derived from an EMBL/GenBank/DDBJ whole genome shotgun (WGS) entry which is preliminary data.</text>
</comment>
<organism evidence="2 3">
    <name type="scientific">Apophysomyces ossiformis</name>
    <dbReference type="NCBI Taxonomy" id="679940"/>
    <lineage>
        <taxon>Eukaryota</taxon>
        <taxon>Fungi</taxon>
        <taxon>Fungi incertae sedis</taxon>
        <taxon>Mucoromycota</taxon>
        <taxon>Mucoromycotina</taxon>
        <taxon>Mucoromycetes</taxon>
        <taxon>Mucorales</taxon>
        <taxon>Mucorineae</taxon>
        <taxon>Mucoraceae</taxon>
        <taxon>Apophysomyces</taxon>
    </lineage>
</organism>
<reference evidence="2" key="1">
    <citation type="submission" date="2020-01" db="EMBL/GenBank/DDBJ databases">
        <title>Genome Sequencing of Three Apophysomyces-Like Fungal Strains Confirms a Novel Fungal Genus in the Mucoromycota with divergent Burkholderia-like Endosymbiotic Bacteria.</title>
        <authorList>
            <person name="Stajich J.E."/>
            <person name="Macias A.M."/>
            <person name="Carter-House D."/>
            <person name="Lovett B."/>
            <person name="Kasson L.R."/>
            <person name="Berry K."/>
            <person name="Grigoriev I."/>
            <person name="Chang Y."/>
            <person name="Spatafora J."/>
            <person name="Kasson M.T."/>
        </authorList>
    </citation>
    <scope>NUCLEOTIDE SEQUENCE</scope>
    <source>
        <strain evidence="2">NRRL A-21654</strain>
    </source>
</reference>
<sequence>MQSYLSMHPLQREEREEREEQLLHLFEVDEEEVERIQLKNDLVKLAFEGEFPPPVDLHQLKNGRILDVGCGPGFWCIDLAQKYPSIKVIGVDCENVFPEPITMPYNCQLKRFNVLNGLGQKFEENSFDGIHIRFMALSFTAEQYARVIKDCWQLLKPGGFMEILESDVMICSPGPTTAKLNHEMAEMASSRGIRPWLARHIAELIPEDAENKQEKYRSLPIGWGGRLGVLFRDDMLQLLTKFQPAVRRYYGRTESSQQMFEAELSVASREMEQYRSYSNFHHFTFQKPVIKHKT</sequence>
<evidence type="ECO:0000259" key="1">
    <source>
        <dbReference type="Pfam" id="PF13649"/>
    </source>
</evidence>
<accession>A0A8H7EVC5</accession>
<dbReference type="AlphaFoldDB" id="A0A8H7EVC5"/>
<proteinExistence type="predicted"/>
<dbReference type="Pfam" id="PF13649">
    <property type="entry name" value="Methyltransf_25"/>
    <property type="match status" value="1"/>
</dbReference>
<name>A0A8H7EVC5_9FUNG</name>
<dbReference type="InterPro" id="IPR041698">
    <property type="entry name" value="Methyltransf_25"/>
</dbReference>
<evidence type="ECO:0000313" key="2">
    <source>
        <dbReference type="EMBL" id="KAF7731756.1"/>
    </source>
</evidence>
<dbReference type="EMBL" id="JABAYA010000007">
    <property type="protein sequence ID" value="KAF7731756.1"/>
    <property type="molecule type" value="Genomic_DNA"/>
</dbReference>
<gene>
    <name evidence="2" type="ORF">EC973_008270</name>
</gene>
<dbReference type="SUPFAM" id="SSF53335">
    <property type="entry name" value="S-adenosyl-L-methionine-dependent methyltransferases"/>
    <property type="match status" value="1"/>
</dbReference>